<evidence type="ECO:0000313" key="9">
    <source>
        <dbReference type="Proteomes" id="UP000547674"/>
    </source>
</evidence>
<evidence type="ECO:0000313" key="8">
    <source>
        <dbReference type="EMBL" id="NNF06726.1"/>
    </source>
</evidence>
<sequence length="419" mass="47719">DLGWGNRTVAAQYNSLVGENTLASAQFSYSEYQSLTEAEIFSTPFQVDNRLEEISVKADLTAKLGDSHTLKGGLQASRYKFTYFQEFDDDASLDFESKPTDVTAYAEDEWRYENSTITRLGLRTRYFSEGDRILVEPRLSVNRRLTDRLRLKVGAGIYYQYLQLVATEGFAAGDFYFPVDETAEPGRSIQAVSGLTYDFNDQYQVSGEVYYTDLARLLIFDNNATFEQEDINTDTLFLTKGEGYATGLELFAQKRTGRLRGWVGYTLGWTRRTFDELNDGKTFPPKYDRRHDINVVASYESGPWTYGASFVYGTGQAFTPAAAKYQLRDPILGDDNEGGFVLPADRNSARLLPYHRLDVSVRKKFGLFGSQAEWFIQVFNLYSRRNEWFVQFDSSDPTNEPEIVRQLPVIPTIGVNFAF</sequence>
<keyword evidence="8" id="KW-0675">Receptor</keyword>
<name>A0A7Y2H280_UNCEI</name>
<keyword evidence="2" id="KW-0813">Transport</keyword>
<keyword evidence="3" id="KW-1134">Transmembrane beta strand</keyword>
<comment type="subcellular location">
    <subcellularLocation>
        <location evidence="1">Cell outer membrane</location>
        <topology evidence="1">Multi-pass membrane protein</topology>
    </subcellularLocation>
</comment>
<protein>
    <submittedName>
        <fullName evidence="8">TonB-dependent receptor</fullName>
    </submittedName>
</protein>
<dbReference type="SUPFAM" id="SSF56935">
    <property type="entry name" value="Porins"/>
    <property type="match status" value="1"/>
</dbReference>
<dbReference type="PANTHER" id="PTHR30069">
    <property type="entry name" value="TONB-DEPENDENT OUTER MEMBRANE RECEPTOR"/>
    <property type="match status" value="1"/>
</dbReference>
<dbReference type="EMBL" id="JABDJR010000322">
    <property type="protein sequence ID" value="NNF06726.1"/>
    <property type="molecule type" value="Genomic_DNA"/>
</dbReference>
<dbReference type="InterPro" id="IPR036942">
    <property type="entry name" value="Beta-barrel_TonB_sf"/>
</dbReference>
<dbReference type="InterPro" id="IPR039426">
    <property type="entry name" value="TonB-dep_rcpt-like"/>
</dbReference>
<evidence type="ECO:0000256" key="3">
    <source>
        <dbReference type="ARBA" id="ARBA00022452"/>
    </source>
</evidence>
<gene>
    <name evidence="8" type="ORF">HKN21_08195</name>
</gene>
<evidence type="ECO:0000256" key="1">
    <source>
        <dbReference type="ARBA" id="ARBA00004571"/>
    </source>
</evidence>
<reference evidence="8 9" key="1">
    <citation type="submission" date="2020-03" db="EMBL/GenBank/DDBJ databases">
        <title>Metabolic flexibility allows generalist bacteria to become dominant in a frequently disturbed ecosystem.</title>
        <authorList>
            <person name="Chen Y.-J."/>
            <person name="Leung P.M."/>
            <person name="Bay S.K."/>
            <person name="Hugenholtz P."/>
            <person name="Kessler A.J."/>
            <person name="Shelley G."/>
            <person name="Waite D.W."/>
            <person name="Cook P.L."/>
            <person name="Greening C."/>
        </authorList>
    </citation>
    <scope>NUCLEOTIDE SEQUENCE [LARGE SCALE GENOMIC DNA]</scope>
    <source>
        <strain evidence="8">SS_bin_28</strain>
    </source>
</reference>
<keyword evidence="5" id="KW-0732">Signal</keyword>
<evidence type="ECO:0000256" key="2">
    <source>
        <dbReference type="ARBA" id="ARBA00022448"/>
    </source>
</evidence>
<evidence type="ECO:0000256" key="4">
    <source>
        <dbReference type="ARBA" id="ARBA00022692"/>
    </source>
</evidence>
<organism evidence="8 9">
    <name type="scientific">Eiseniibacteriota bacterium</name>
    <dbReference type="NCBI Taxonomy" id="2212470"/>
    <lineage>
        <taxon>Bacteria</taxon>
        <taxon>Candidatus Eiseniibacteriota</taxon>
    </lineage>
</organism>
<evidence type="ECO:0000256" key="6">
    <source>
        <dbReference type="ARBA" id="ARBA00023136"/>
    </source>
</evidence>
<keyword evidence="4" id="KW-0812">Transmembrane</keyword>
<dbReference type="GO" id="GO:0009279">
    <property type="term" value="C:cell outer membrane"/>
    <property type="evidence" value="ECO:0007669"/>
    <property type="project" value="UniProtKB-SubCell"/>
</dbReference>
<accession>A0A7Y2H280</accession>
<dbReference type="PANTHER" id="PTHR30069:SF29">
    <property type="entry name" value="HEMOGLOBIN AND HEMOGLOBIN-HAPTOGLOBIN-BINDING PROTEIN 1-RELATED"/>
    <property type="match status" value="1"/>
</dbReference>
<evidence type="ECO:0000256" key="7">
    <source>
        <dbReference type="ARBA" id="ARBA00023237"/>
    </source>
</evidence>
<feature type="non-terminal residue" evidence="8">
    <location>
        <position position="1"/>
    </location>
</feature>
<comment type="caution">
    <text evidence="8">The sequence shown here is derived from an EMBL/GenBank/DDBJ whole genome shotgun (WGS) entry which is preliminary data.</text>
</comment>
<dbReference type="Proteomes" id="UP000547674">
    <property type="component" value="Unassembled WGS sequence"/>
</dbReference>
<keyword evidence="7" id="KW-0998">Cell outer membrane</keyword>
<dbReference type="GO" id="GO:0044718">
    <property type="term" value="P:siderophore transmembrane transport"/>
    <property type="evidence" value="ECO:0007669"/>
    <property type="project" value="TreeGrafter"/>
</dbReference>
<dbReference type="GO" id="GO:0015344">
    <property type="term" value="F:siderophore uptake transmembrane transporter activity"/>
    <property type="evidence" value="ECO:0007669"/>
    <property type="project" value="TreeGrafter"/>
</dbReference>
<dbReference type="AlphaFoldDB" id="A0A7Y2H280"/>
<proteinExistence type="predicted"/>
<dbReference type="Gene3D" id="2.40.170.20">
    <property type="entry name" value="TonB-dependent receptor, beta-barrel domain"/>
    <property type="match status" value="1"/>
</dbReference>
<evidence type="ECO:0000256" key="5">
    <source>
        <dbReference type="ARBA" id="ARBA00022729"/>
    </source>
</evidence>
<keyword evidence="6" id="KW-0472">Membrane</keyword>